<organism evidence="1 2">
    <name type="scientific">Caerostris extrusa</name>
    <name type="common">Bark spider</name>
    <name type="synonym">Caerostris bankana</name>
    <dbReference type="NCBI Taxonomy" id="172846"/>
    <lineage>
        <taxon>Eukaryota</taxon>
        <taxon>Metazoa</taxon>
        <taxon>Ecdysozoa</taxon>
        <taxon>Arthropoda</taxon>
        <taxon>Chelicerata</taxon>
        <taxon>Arachnida</taxon>
        <taxon>Araneae</taxon>
        <taxon>Araneomorphae</taxon>
        <taxon>Entelegynae</taxon>
        <taxon>Araneoidea</taxon>
        <taxon>Araneidae</taxon>
        <taxon>Caerostris</taxon>
    </lineage>
</organism>
<dbReference type="AlphaFoldDB" id="A0AAV4UR88"/>
<keyword evidence="2" id="KW-1185">Reference proteome</keyword>
<name>A0AAV4UR88_CAEEX</name>
<dbReference type="EMBL" id="BPLR01013302">
    <property type="protein sequence ID" value="GIY60258.1"/>
    <property type="molecule type" value="Genomic_DNA"/>
</dbReference>
<gene>
    <name evidence="1" type="ORF">CEXT_354231</name>
</gene>
<proteinExistence type="predicted"/>
<accession>A0AAV4UR88</accession>
<comment type="caution">
    <text evidence="1">The sequence shown here is derived from an EMBL/GenBank/DDBJ whole genome shotgun (WGS) entry which is preliminary data.</text>
</comment>
<reference evidence="1 2" key="1">
    <citation type="submission" date="2021-06" db="EMBL/GenBank/DDBJ databases">
        <title>Caerostris extrusa draft genome.</title>
        <authorList>
            <person name="Kono N."/>
            <person name="Arakawa K."/>
        </authorList>
    </citation>
    <scope>NUCLEOTIDE SEQUENCE [LARGE SCALE GENOMIC DNA]</scope>
</reference>
<evidence type="ECO:0000313" key="2">
    <source>
        <dbReference type="Proteomes" id="UP001054945"/>
    </source>
</evidence>
<dbReference type="Proteomes" id="UP001054945">
    <property type="component" value="Unassembled WGS sequence"/>
</dbReference>
<sequence length="138" mass="14862">MIITRVEGSACATNGKYGTYGQNTSGTNGPVITRDRPPVVPMDRTAVVEMDLYYCGTYGQSVCGTTEYDTYGQSACGTSEWGTYLQRACGTVKTMPLTKCFAACTGITNDVCNTFFLGGSSNCPEKYYFNSSLLPLLL</sequence>
<evidence type="ECO:0000313" key="1">
    <source>
        <dbReference type="EMBL" id="GIY60258.1"/>
    </source>
</evidence>
<protein>
    <submittedName>
        <fullName evidence="1">Uncharacterized protein</fullName>
    </submittedName>
</protein>